<reference evidence="9 10" key="1">
    <citation type="submission" date="2019-07" db="EMBL/GenBank/DDBJ databases">
        <title>Whole genome shotgun sequence of Lactobacillus siliginis NBRC 101315.</title>
        <authorList>
            <person name="Hosoyama A."/>
            <person name="Uohara A."/>
            <person name="Ohji S."/>
            <person name="Ichikawa N."/>
        </authorList>
    </citation>
    <scope>NUCLEOTIDE SEQUENCE [LARGE SCALE GENOMIC DNA]</scope>
    <source>
        <strain evidence="9 10">NBRC 101315</strain>
    </source>
</reference>
<feature type="transmembrane region" description="Helical" evidence="7">
    <location>
        <begin position="133"/>
        <end position="151"/>
    </location>
</feature>
<evidence type="ECO:0000256" key="2">
    <source>
        <dbReference type="ARBA" id="ARBA00005745"/>
    </source>
</evidence>
<gene>
    <name evidence="9" type="ORF">LSI01_15450</name>
</gene>
<dbReference type="OrthoDB" id="2145980at2"/>
<organism evidence="9 10">
    <name type="scientific">Furfurilactobacillus siliginis</name>
    <dbReference type="NCBI Taxonomy" id="348151"/>
    <lineage>
        <taxon>Bacteria</taxon>
        <taxon>Bacillati</taxon>
        <taxon>Bacillota</taxon>
        <taxon>Bacilli</taxon>
        <taxon>Lactobacillales</taxon>
        <taxon>Lactobacillaceae</taxon>
        <taxon>Furfurilactobacillus</taxon>
    </lineage>
</organism>
<dbReference type="Pfam" id="PF00482">
    <property type="entry name" value="T2SSF"/>
    <property type="match status" value="2"/>
</dbReference>
<dbReference type="InterPro" id="IPR042094">
    <property type="entry name" value="T2SS_GspF_sf"/>
</dbReference>
<accession>A0A510VQL4</accession>
<protein>
    <submittedName>
        <fullName evidence="9">Competence protein ComG</fullName>
    </submittedName>
</protein>
<proteinExistence type="inferred from homology"/>
<evidence type="ECO:0000313" key="9">
    <source>
        <dbReference type="EMBL" id="GEK29234.1"/>
    </source>
</evidence>
<keyword evidence="3" id="KW-1003">Cell membrane</keyword>
<keyword evidence="4 7" id="KW-0812">Transmembrane</keyword>
<feature type="domain" description="Type II secretion system protein GspF" evidence="8">
    <location>
        <begin position="227"/>
        <end position="346"/>
    </location>
</feature>
<evidence type="ECO:0000256" key="5">
    <source>
        <dbReference type="ARBA" id="ARBA00022989"/>
    </source>
</evidence>
<dbReference type="EMBL" id="BJUD01000040">
    <property type="protein sequence ID" value="GEK29234.1"/>
    <property type="molecule type" value="Genomic_DNA"/>
</dbReference>
<evidence type="ECO:0000256" key="1">
    <source>
        <dbReference type="ARBA" id="ARBA00004651"/>
    </source>
</evidence>
<feature type="transmembrane region" description="Helical" evidence="7">
    <location>
        <begin position="171"/>
        <end position="194"/>
    </location>
</feature>
<feature type="transmembrane region" description="Helical" evidence="7">
    <location>
        <begin position="327"/>
        <end position="348"/>
    </location>
</feature>
<dbReference type="Gene3D" id="1.20.81.30">
    <property type="entry name" value="Type II secretion system (T2SS), domain F"/>
    <property type="match status" value="1"/>
</dbReference>
<feature type="domain" description="Type II secretion system protein GspF" evidence="8">
    <location>
        <begin position="41"/>
        <end position="155"/>
    </location>
</feature>
<dbReference type="PANTHER" id="PTHR30012:SF0">
    <property type="entry name" value="TYPE II SECRETION SYSTEM PROTEIN F-RELATED"/>
    <property type="match status" value="1"/>
</dbReference>
<sequence>MPLVKQLTPAKSFRLWPVNTRPVSQRRVRKLRATEAAQLFSLLADVLSVGFSLREGLNFAHVMLPKQREQIKRIQAHLKQGNAFAIAIKTFVDLDCYYQIKIAEENGELTQVLTNLGNYLAIKQRQQQKIKAALRYPLAILGCLGILMVAIKQAILPELTSFNHTLVHMPVWGWWSLGTCSILLVLVGAGTLWLGHQPRLRRVVIGSYLPIVGPVLKLYWHYYLSLNLGLLLASGLQSRDVLKLLQTYQPESVLRQLADALHRHLNAGRDLGQFVDGYAFLPPTFKVFFNRGATSLQTAKDLKADAHLTYQRLFTHIENLIGLVQPLLFGVIGLAIVGIYLSILLPMYHAIGGLS</sequence>
<evidence type="ECO:0000256" key="6">
    <source>
        <dbReference type="ARBA" id="ARBA00023136"/>
    </source>
</evidence>
<dbReference type="PANTHER" id="PTHR30012">
    <property type="entry name" value="GENERAL SECRETION PATHWAY PROTEIN"/>
    <property type="match status" value="1"/>
</dbReference>
<dbReference type="GO" id="GO:0005886">
    <property type="term" value="C:plasma membrane"/>
    <property type="evidence" value="ECO:0007669"/>
    <property type="project" value="UniProtKB-SubCell"/>
</dbReference>
<name>A0A510VQL4_9LACO</name>
<evidence type="ECO:0000259" key="8">
    <source>
        <dbReference type="Pfam" id="PF00482"/>
    </source>
</evidence>
<keyword evidence="5 7" id="KW-1133">Transmembrane helix</keyword>
<evidence type="ECO:0000256" key="7">
    <source>
        <dbReference type="SAM" id="Phobius"/>
    </source>
</evidence>
<comment type="subcellular location">
    <subcellularLocation>
        <location evidence="1">Cell membrane</location>
        <topology evidence="1">Multi-pass membrane protein</topology>
    </subcellularLocation>
</comment>
<dbReference type="AlphaFoldDB" id="A0A510VQL4"/>
<dbReference type="InterPro" id="IPR003004">
    <property type="entry name" value="GspF/PilC"/>
</dbReference>
<evidence type="ECO:0000313" key="10">
    <source>
        <dbReference type="Proteomes" id="UP000321429"/>
    </source>
</evidence>
<evidence type="ECO:0000256" key="4">
    <source>
        <dbReference type="ARBA" id="ARBA00022692"/>
    </source>
</evidence>
<evidence type="ECO:0000256" key="3">
    <source>
        <dbReference type="ARBA" id="ARBA00022475"/>
    </source>
</evidence>
<dbReference type="InterPro" id="IPR018076">
    <property type="entry name" value="T2SS_GspF_dom"/>
</dbReference>
<dbReference type="RefSeq" id="WP_057811676.1">
    <property type="nucleotide sequence ID" value="NZ_BJUD01000040.1"/>
</dbReference>
<comment type="similarity">
    <text evidence="2">Belongs to the GSP F family.</text>
</comment>
<dbReference type="Proteomes" id="UP000321429">
    <property type="component" value="Unassembled WGS sequence"/>
</dbReference>
<comment type="caution">
    <text evidence="9">The sequence shown here is derived from an EMBL/GenBank/DDBJ whole genome shotgun (WGS) entry which is preliminary data.</text>
</comment>
<keyword evidence="6 7" id="KW-0472">Membrane</keyword>